<dbReference type="Proteomes" id="UP001054252">
    <property type="component" value="Unassembled WGS sequence"/>
</dbReference>
<feature type="compositionally biased region" description="Basic residues" evidence="1">
    <location>
        <begin position="73"/>
        <end position="83"/>
    </location>
</feature>
<keyword evidence="3" id="KW-1185">Reference proteome</keyword>
<evidence type="ECO:0000313" key="2">
    <source>
        <dbReference type="EMBL" id="GKV21872.1"/>
    </source>
</evidence>
<sequence length="83" mass="9984">MENFQPEEEAPGFICYNCPTERVFRDLEAITSHYYKAHRKFKKSCSDPNCGNKFPNSPERDARWNEKHSERQLHRKPKKQRKS</sequence>
<feature type="region of interest" description="Disordered" evidence="1">
    <location>
        <begin position="42"/>
        <end position="83"/>
    </location>
</feature>
<reference evidence="2 3" key="1">
    <citation type="journal article" date="2021" name="Commun. Biol.">
        <title>The genome of Shorea leprosula (Dipterocarpaceae) highlights the ecological relevance of drought in aseasonal tropical rainforests.</title>
        <authorList>
            <person name="Ng K.K.S."/>
            <person name="Kobayashi M.J."/>
            <person name="Fawcett J.A."/>
            <person name="Hatakeyama M."/>
            <person name="Paape T."/>
            <person name="Ng C.H."/>
            <person name="Ang C.C."/>
            <person name="Tnah L.H."/>
            <person name="Lee C.T."/>
            <person name="Nishiyama T."/>
            <person name="Sese J."/>
            <person name="O'Brien M.J."/>
            <person name="Copetti D."/>
            <person name="Mohd Noor M.I."/>
            <person name="Ong R.C."/>
            <person name="Putra M."/>
            <person name="Sireger I.Z."/>
            <person name="Indrioko S."/>
            <person name="Kosugi Y."/>
            <person name="Izuno A."/>
            <person name="Isagi Y."/>
            <person name="Lee S.L."/>
            <person name="Shimizu K.K."/>
        </authorList>
    </citation>
    <scope>NUCLEOTIDE SEQUENCE [LARGE SCALE GENOMIC DNA]</scope>
    <source>
        <strain evidence="2">214</strain>
    </source>
</reference>
<protein>
    <recommendedName>
        <fullName evidence="4">C2H2-type domain-containing protein</fullName>
    </recommendedName>
</protein>
<comment type="caution">
    <text evidence="2">The sequence shown here is derived from an EMBL/GenBank/DDBJ whole genome shotgun (WGS) entry which is preliminary data.</text>
</comment>
<evidence type="ECO:0000256" key="1">
    <source>
        <dbReference type="SAM" id="MobiDB-lite"/>
    </source>
</evidence>
<evidence type="ECO:0008006" key="4">
    <source>
        <dbReference type="Google" id="ProtNLM"/>
    </source>
</evidence>
<organism evidence="2 3">
    <name type="scientific">Rubroshorea leprosula</name>
    <dbReference type="NCBI Taxonomy" id="152421"/>
    <lineage>
        <taxon>Eukaryota</taxon>
        <taxon>Viridiplantae</taxon>
        <taxon>Streptophyta</taxon>
        <taxon>Embryophyta</taxon>
        <taxon>Tracheophyta</taxon>
        <taxon>Spermatophyta</taxon>
        <taxon>Magnoliopsida</taxon>
        <taxon>eudicotyledons</taxon>
        <taxon>Gunneridae</taxon>
        <taxon>Pentapetalae</taxon>
        <taxon>rosids</taxon>
        <taxon>malvids</taxon>
        <taxon>Malvales</taxon>
        <taxon>Dipterocarpaceae</taxon>
        <taxon>Rubroshorea</taxon>
    </lineage>
</organism>
<feature type="compositionally biased region" description="Basic and acidic residues" evidence="1">
    <location>
        <begin position="58"/>
        <end position="72"/>
    </location>
</feature>
<gene>
    <name evidence="2" type="ORF">SLEP1_g31809</name>
</gene>
<dbReference type="EMBL" id="BPVZ01000058">
    <property type="protein sequence ID" value="GKV21872.1"/>
    <property type="molecule type" value="Genomic_DNA"/>
</dbReference>
<accession>A0AAV5KBC1</accession>
<dbReference type="AlphaFoldDB" id="A0AAV5KBC1"/>
<evidence type="ECO:0000313" key="3">
    <source>
        <dbReference type="Proteomes" id="UP001054252"/>
    </source>
</evidence>
<proteinExistence type="predicted"/>
<name>A0AAV5KBC1_9ROSI</name>